<protein>
    <submittedName>
        <fullName evidence="2">ROK family transcriptional regulator</fullName>
    </submittedName>
</protein>
<evidence type="ECO:0000256" key="1">
    <source>
        <dbReference type="ARBA" id="ARBA00006479"/>
    </source>
</evidence>
<reference evidence="3" key="1">
    <citation type="submission" date="2023-07" db="EMBL/GenBank/DDBJ databases">
        <title>30 novel species of actinomycetes from the DSMZ collection.</title>
        <authorList>
            <person name="Nouioui I."/>
        </authorList>
    </citation>
    <scope>NUCLEOTIDE SEQUENCE [LARGE SCALE GENOMIC DNA]</scope>
    <source>
        <strain evidence="3">DSM 41981</strain>
    </source>
</reference>
<proteinExistence type="inferred from homology"/>
<dbReference type="EMBL" id="JAVRES010000001">
    <property type="protein sequence ID" value="MDT0433346.1"/>
    <property type="molecule type" value="Genomic_DNA"/>
</dbReference>
<organism evidence="2 3">
    <name type="scientific">Streptomyces doudnae</name>
    <dbReference type="NCBI Taxonomy" id="3075536"/>
    <lineage>
        <taxon>Bacteria</taxon>
        <taxon>Bacillati</taxon>
        <taxon>Actinomycetota</taxon>
        <taxon>Actinomycetes</taxon>
        <taxon>Kitasatosporales</taxon>
        <taxon>Streptomycetaceae</taxon>
        <taxon>Streptomyces</taxon>
    </lineage>
</organism>
<accession>A0ABD5EFE2</accession>
<evidence type="ECO:0000313" key="2">
    <source>
        <dbReference type="EMBL" id="MDT0433346.1"/>
    </source>
</evidence>
<sequence length="386" mass="39722">MSMVAAGWAPLTPAERAVAIEVLLHGPISRTGIARRLGLSAGSLTRLTKPLIASGLLTETPSPAPPRAHRQGRPSLPLDIVADSHCLAGFRVTGDAVHGVVTTLRSDVLAHRSTPLTSREPDRVADQLAAMTAEFTRDFPAVAGVGVGVGGPVGEGGTGRRDVPFGALLGERTGLPVVVENDVAALVEAEAWFGAGRGLDRFVVLTVGADVGYGLVVDGVRVRSAEDGPDPGRHWIVEPGGPFTPDGEPGSAVALLSVPSIRYQVRAATGEDLGYDAILARAADGDPLTGRVVDEAARALGVLVARIANFAMPQKILLAGEGVGLVGVAGDTVRETVRAHRHPLADPVVLETRVADSADWARAAAVPAIQILVRGGTAGGRIRSGE</sequence>
<name>A0ABD5EFE2_9ACTN</name>
<comment type="caution">
    <text evidence="2">The sequence shown here is derived from an EMBL/GenBank/DDBJ whole genome shotgun (WGS) entry which is preliminary data.</text>
</comment>
<dbReference type="Gene3D" id="3.30.420.40">
    <property type="match status" value="2"/>
</dbReference>
<dbReference type="InterPro" id="IPR000600">
    <property type="entry name" value="ROK"/>
</dbReference>
<dbReference type="InterPro" id="IPR036390">
    <property type="entry name" value="WH_DNA-bd_sf"/>
</dbReference>
<evidence type="ECO:0000313" key="3">
    <source>
        <dbReference type="Proteomes" id="UP001183535"/>
    </source>
</evidence>
<dbReference type="RefSeq" id="WP_093829868.1">
    <property type="nucleotide sequence ID" value="NZ_JAVRES010000001.1"/>
</dbReference>
<comment type="similarity">
    <text evidence="1">Belongs to the ROK (NagC/XylR) family.</text>
</comment>
<dbReference type="PANTHER" id="PTHR18964">
    <property type="entry name" value="ROK (REPRESSOR, ORF, KINASE) FAMILY"/>
    <property type="match status" value="1"/>
</dbReference>
<dbReference type="Gene3D" id="1.10.10.10">
    <property type="entry name" value="Winged helix-like DNA-binding domain superfamily/Winged helix DNA-binding domain"/>
    <property type="match status" value="1"/>
</dbReference>
<dbReference type="SUPFAM" id="SSF46785">
    <property type="entry name" value="Winged helix' DNA-binding domain"/>
    <property type="match status" value="1"/>
</dbReference>
<dbReference type="AlphaFoldDB" id="A0ABD5EFE2"/>
<keyword evidence="3" id="KW-1185">Reference proteome</keyword>
<gene>
    <name evidence="2" type="ORF">RM877_01485</name>
</gene>
<dbReference type="PANTHER" id="PTHR18964:SF149">
    <property type="entry name" value="BIFUNCTIONAL UDP-N-ACETYLGLUCOSAMINE 2-EPIMERASE_N-ACETYLMANNOSAMINE KINASE"/>
    <property type="match status" value="1"/>
</dbReference>
<dbReference type="SUPFAM" id="SSF53067">
    <property type="entry name" value="Actin-like ATPase domain"/>
    <property type="match status" value="1"/>
</dbReference>
<dbReference type="Pfam" id="PF00480">
    <property type="entry name" value="ROK"/>
    <property type="match status" value="1"/>
</dbReference>
<dbReference type="InterPro" id="IPR036388">
    <property type="entry name" value="WH-like_DNA-bd_sf"/>
</dbReference>
<dbReference type="Proteomes" id="UP001183535">
    <property type="component" value="Unassembled WGS sequence"/>
</dbReference>
<dbReference type="InterPro" id="IPR043129">
    <property type="entry name" value="ATPase_NBD"/>
</dbReference>